<feature type="binding site" evidence="10">
    <location>
        <position position="179"/>
    </location>
    <ligand>
        <name>[4Fe-4S] cluster</name>
        <dbReference type="ChEBI" id="CHEBI:49883"/>
        <label>2</label>
    </ligand>
</feature>
<dbReference type="Pfam" id="PF04060">
    <property type="entry name" value="FeS"/>
    <property type="match status" value="1"/>
</dbReference>
<name>A0ABT1RWA2_9FIRM</name>
<protein>
    <recommendedName>
        <fullName evidence="10">Ion-translocating oxidoreductase complex subunit B</fullName>
        <ecNumber evidence="10">7.-.-.-</ecNumber>
    </recommendedName>
    <alternativeName>
        <fullName evidence="10">Rnf electron transport complex subunit B</fullName>
    </alternativeName>
</protein>
<dbReference type="HAMAP" id="MF_00463">
    <property type="entry name" value="RsxB_RnfB"/>
    <property type="match status" value="1"/>
</dbReference>
<dbReference type="PROSITE" id="PS51656">
    <property type="entry name" value="4FE4S"/>
    <property type="match status" value="1"/>
</dbReference>
<keyword evidence="11" id="KW-0812">Transmembrane</keyword>
<dbReference type="NCBIfam" id="TIGR01944">
    <property type="entry name" value="rnfB"/>
    <property type="match status" value="1"/>
</dbReference>
<keyword evidence="2 10" id="KW-0004">4Fe-4S</keyword>
<sequence>MDILTPIMIVSAIGLLAGVILAVASIVMAVPKDEKAEALEEVLPGANCGACGYSGCSGYAAALSKGEAKPGLCSPGGADVAQKCAELLGSGEVEVEYKTALVHCLGSYDNTTDKMRYDGIQSCSASTFLAGGISSCRYGCMGMGDCVRACEYGAVSVCNGVAKIDPAKCRGCSKCVEACPKSLISFVPLKKQAVVRCSNCDKGRDTMKVCTIGCIGCMKCVKTCEFEAVAVKNGCAAVDPQKCTGCGKCVEVCPRHVITLLDI</sequence>
<feature type="domain" description="4Fe-4S" evidence="13">
    <location>
        <begin position="31"/>
        <end position="90"/>
    </location>
</feature>
<dbReference type="GeneID" id="90531782"/>
<dbReference type="RefSeq" id="WP_066862144.1">
    <property type="nucleotide sequence ID" value="NZ_CABKVV010000012.1"/>
</dbReference>
<evidence type="ECO:0000256" key="5">
    <source>
        <dbReference type="ARBA" id="ARBA00022967"/>
    </source>
</evidence>
<feature type="binding site" evidence="10">
    <location>
        <position position="150"/>
    </location>
    <ligand>
        <name>[4Fe-4S] cluster</name>
        <dbReference type="ChEBI" id="CHEBI:49883"/>
        <label>3</label>
    </ligand>
</feature>
<dbReference type="PROSITE" id="PS00198">
    <property type="entry name" value="4FE4S_FER_1"/>
    <property type="match status" value="1"/>
</dbReference>
<accession>A0ABT1RWA2</accession>
<keyword evidence="8 10" id="KW-0411">Iron-sulfur</keyword>
<feature type="domain" description="4Fe-4S ferredoxin-type" evidence="12">
    <location>
        <begin position="234"/>
        <end position="263"/>
    </location>
</feature>
<keyword evidence="9 10" id="KW-0472">Membrane</keyword>
<evidence type="ECO:0000259" key="13">
    <source>
        <dbReference type="PROSITE" id="PS51656"/>
    </source>
</evidence>
<dbReference type="Gene3D" id="3.30.70.20">
    <property type="match status" value="2"/>
</dbReference>
<keyword evidence="5 10" id="KW-1278">Translocase</keyword>
<keyword evidence="6 10" id="KW-0249">Electron transport</keyword>
<comment type="caution">
    <text evidence="14">The sequence shown here is derived from an EMBL/GenBank/DDBJ whole genome shotgun (WGS) entry which is preliminary data.</text>
</comment>
<gene>
    <name evidence="10" type="primary">rnfB</name>
    <name evidence="14" type="ORF">NE695_03380</name>
</gene>
<evidence type="ECO:0000256" key="3">
    <source>
        <dbReference type="ARBA" id="ARBA00022723"/>
    </source>
</evidence>
<evidence type="ECO:0000256" key="4">
    <source>
        <dbReference type="ARBA" id="ARBA00022737"/>
    </source>
</evidence>
<dbReference type="InterPro" id="IPR007202">
    <property type="entry name" value="4Fe-4S_dom"/>
</dbReference>
<dbReference type="EC" id="7.-.-.-" evidence="10"/>
<dbReference type="SUPFAM" id="SSF54862">
    <property type="entry name" value="4Fe-4S ferredoxins"/>
    <property type="match status" value="2"/>
</dbReference>
<dbReference type="EMBL" id="JANFZH010000005">
    <property type="protein sequence ID" value="MCQ4838956.1"/>
    <property type="molecule type" value="Genomic_DNA"/>
</dbReference>
<dbReference type="PANTHER" id="PTHR43560:SF1">
    <property type="entry name" value="ION-TRANSLOCATING OXIDOREDUCTASE COMPLEX SUBUNIT B"/>
    <property type="match status" value="1"/>
</dbReference>
<comment type="subcellular location">
    <subcellularLocation>
        <location evidence="10">Cell membrane</location>
    </subcellularLocation>
</comment>
<dbReference type="Proteomes" id="UP001524473">
    <property type="component" value="Unassembled WGS sequence"/>
</dbReference>
<comment type="function">
    <text evidence="10">Part of a membrane-bound complex that couples electron transfer with translocation of ions across the membrane.</text>
</comment>
<evidence type="ECO:0000313" key="15">
    <source>
        <dbReference type="Proteomes" id="UP001524473"/>
    </source>
</evidence>
<comment type="cofactor">
    <cofactor evidence="10">
        <name>[4Fe-4S] cluster</name>
        <dbReference type="ChEBI" id="CHEBI:49883"/>
    </cofactor>
    <text evidence="10">Binds 3 [4Fe-4S] clusters.</text>
</comment>
<feature type="binding site" evidence="10">
    <location>
        <position position="172"/>
    </location>
    <ligand>
        <name>[4Fe-4S] cluster</name>
        <dbReference type="ChEBI" id="CHEBI:49883"/>
        <label>3</label>
    </ligand>
</feature>
<feature type="binding site" evidence="10">
    <location>
        <position position="56"/>
    </location>
    <ligand>
        <name>[4Fe-4S] cluster</name>
        <dbReference type="ChEBI" id="CHEBI:49883"/>
        <label>1</label>
    </ligand>
</feature>
<dbReference type="Pfam" id="PF12837">
    <property type="entry name" value="Fer4_6"/>
    <property type="match status" value="1"/>
</dbReference>
<evidence type="ECO:0000256" key="11">
    <source>
        <dbReference type="SAM" id="Phobius"/>
    </source>
</evidence>
<evidence type="ECO:0000256" key="2">
    <source>
        <dbReference type="ARBA" id="ARBA00022485"/>
    </source>
</evidence>
<feature type="binding site" evidence="10">
    <location>
        <position position="169"/>
    </location>
    <ligand>
        <name>[4Fe-4S] cluster</name>
        <dbReference type="ChEBI" id="CHEBI:49883"/>
        <label>3</label>
    </ligand>
</feature>
<proteinExistence type="inferred from homology"/>
<dbReference type="InterPro" id="IPR010207">
    <property type="entry name" value="Elect_transpt_cplx_RnfB/RsxB"/>
</dbReference>
<keyword evidence="1 10" id="KW-0813">Transport</keyword>
<dbReference type="InterPro" id="IPR017900">
    <property type="entry name" value="4Fe4S_Fe_S_CS"/>
</dbReference>
<feature type="region of interest" description="Hydrophobic" evidence="10">
    <location>
        <begin position="1"/>
        <end position="25"/>
    </location>
</feature>
<keyword evidence="11" id="KW-1133">Transmembrane helix</keyword>
<evidence type="ECO:0000256" key="1">
    <source>
        <dbReference type="ARBA" id="ARBA00022448"/>
    </source>
</evidence>
<keyword evidence="3 10" id="KW-0479">Metal-binding</keyword>
<comment type="caution">
    <text evidence="10">Lacks conserved residue(s) required for the propagation of feature annotation.</text>
</comment>
<feature type="transmembrane region" description="Helical" evidence="11">
    <location>
        <begin position="6"/>
        <end position="30"/>
    </location>
</feature>
<feature type="domain" description="4Fe-4S ferredoxin-type" evidence="12">
    <location>
        <begin position="160"/>
        <end position="189"/>
    </location>
</feature>
<dbReference type="InterPro" id="IPR017896">
    <property type="entry name" value="4Fe4S_Fe-S-bd"/>
</dbReference>
<evidence type="ECO:0000256" key="9">
    <source>
        <dbReference type="ARBA" id="ARBA00023136"/>
    </source>
</evidence>
<evidence type="ECO:0000256" key="7">
    <source>
        <dbReference type="ARBA" id="ARBA00023004"/>
    </source>
</evidence>
<keyword evidence="15" id="KW-1185">Reference proteome</keyword>
<feature type="binding site" evidence="10">
    <location>
        <position position="175"/>
    </location>
    <ligand>
        <name>[4Fe-4S] cluster</name>
        <dbReference type="ChEBI" id="CHEBI:49883"/>
        <label>3</label>
    </ligand>
</feature>
<comment type="similarity">
    <text evidence="10">Belongs to the 4Fe4S bacterial-type ferredoxin family. RnfB subfamily.</text>
</comment>
<dbReference type="InterPro" id="IPR050395">
    <property type="entry name" value="4Fe4S_Ferredoxin_RnfB"/>
</dbReference>
<feature type="binding site" evidence="10">
    <location>
        <position position="51"/>
    </location>
    <ligand>
        <name>[4Fe-4S] cluster</name>
        <dbReference type="ChEBI" id="CHEBI:49883"/>
        <label>1</label>
    </ligand>
</feature>
<feature type="binding site" evidence="10">
    <location>
        <position position="140"/>
    </location>
    <ligand>
        <name>[4Fe-4S] cluster</name>
        <dbReference type="ChEBI" id="CHEBI:49883"/>
        <label>2</label>
    </ligand>
</feature>
<evidence type="ECO:0000259" key="12">
    <source>
        <dbReference type="PROSITE" id="PS51379"/>
    </source>
</evidence>
<reference evidence="14 15" key="1">
    <citation type="submission" date="2022-06" db="EMBL/GenBank/DDBJ databases">
        <title>Isolation of gut microbiota from human fecal samples.</title>
        <authorList>
            <person name="Pamer E.G."/>
            <person name="Barat B."/>
            <person name="Waligurski E."/>
            <person name="Medina S."/>
            <person name="Paddock L."/>
            <person name="Mostad J."/>
        </authorList>
    </citation>
    <scope>NUCLEOTIDE SEQUENCE [LARGE SCALE GENOMIC DNA]</scope>
    <source>
        <strain evidence="14 15">DFI.9.73</strain>
    </source>
</reference>
<feature type="binding site" evidence="10">
    <location>
        <position position="136"/>
    </location>
    <ligand>
        <name>[4Fe-4S] cluster</name>
        <dbReference type="ChEBI" id="CHEBI:49883"/>
        <label>2</label>
    </ligand>
</feature>
<feature type="binding site" evidence="10">
    <location>
        <position position="48"/>
    </location>
    <ligand>
        <name>[4Fe-4S] cluster</name>
        <dbReference type="ChEBI" id="CHEBI:49883"/>
        <label>1</label>
    </ligand>
</feature>
<feature type="domain" description="4Fe-4S ferredoxin-type" evidence="12">
    <location>
        <begin position="205"/>
        <end position="233"/>
    </location>
</feature>
<evidence type="ECO:0000256" key="8">
    <source>
        <dbReference type="ARBA" id="ARBA00023014"/>
    </source>
</evidence>
<dbReference type="PANTHER" id="PTHR43560">
    <property type="entry name" value="ION-TRANSLOCATING OXIDOREDUCTASE COMPLEX SUBUNIT B"/>
    <property type="match status" value="1"/>
</dbReference>
<comment type="subunit">
    <text evidence="10">The complex is composed of six subunits: RnfA, RnfB, RnfC, RnfD, RnfE and RnfG.</text>
</comment>
<keyword evidence="10" id="KW-1003">Cell membrane</keyword>
<dbReference type="PROSITE" id="PS51379">
    <property type="entry name" value="4FE4S_FER_2"/>
    <property type="match status" value="3"/>
</dbReference>
<evidence type="ECO:0000256" key="10">
    <source>
        <dbReference type="HAMAP-Rule" id="MF_00463"/>
    </source>
</evidence>
<dbReference type="Gene3D" id="1.10.15.40">
    <property type="entry name" value="Electron transport complex subunit B, putative Fe-S cluster"/>
    <property type="match status" value="1"/>
</dbReference>
<keyword evidence="4 10" id="KW-0677">Repeat</keyword>
<keyword evidence="7 10" id="KW-0408">Iron</keyword>
<evidence type="ECO:0000256" key="6">
    <source>
        <dbReference type="ARBA" id="ARBA00022982"/>
    </source>
</evidence>
<dbReference type="Pfam" id="PF00037">
    <property type="entry name" value="Fer4"/>
    <property type="match status" value="1"/>
</dbReference>
<feature type="binding site" evidence="10">
    <location>
        <position position="146"/>
    </location>
    <ligand>
        <name>[4Fe-4S] cluster</name>
        <dbReference type="ChEBI" id="CHEBI:49883"/>
        <label>2</label>
    </ligand>
</feature>
<organism evidence="14 15">
    <name type="scientific">Neglectibacter timonensis</name>
    <dbReference type="NCBI Taxonomy" id="1776382"/>
    <lineage>
        <taxon>Bacteria</taxon>
        <taxon>Bacillati</taxon>
        <taxon>Bacillota</taxon>
        <taxon>Clostridia</taxon>
        <taxon>Eubacteriales</taxon>
        <taxon>Oscillospiraceae</taxon>
        <taxon>Neglectibacter</taxon>
    </lineage>
</organism>
<evidence type="ECO:0000313" key="14">
    <source>
        <dbReference type="EMBL" id="MCQ4838956.1"/>
    </source>
</evidence>
<feature type="binding site" evidence="10">
    <location>
        <position position="73"/>
    </location>
    <ligand>
        <name>[4Fe-4S] cluster</name>
        <dbReference type="ChEBI" id="CHEBI:49883"/>
        <label>1</label>
    </ligand>
</feature>